<dbReference type="AlphaFoldDB" id="A0A1Y2FUG5"/>
<dbReference type="GO" id="GO:0005524">
    <property type="term" value="F:ATP binding"/>
    <property type="evidence" value="ECO:0007669"/>
    <property type="project" value="UniProtKB-UniRule"/>
</dbReference>
<dbReference type="STRING" id="56484.A0A1Y2FUG5"/>
<dbReference type="InterPro" id="IPR011009">
    <property type="entry name" value="Kinase-like_dom_sf"/>
</dbReference>
<evidence type="ECO:0000259" key="14">
    <source>
        <dbReference type="PROSITE" id="PS50011"/>
    </source>
</evidence>
<dbReference type="EC" id="2.7.11.1" evidence="3"/>
<feature type="compositionally biased region" description="Basic and acidic residues" evidence="13">
    <location>
        <begin position="799"/>
        <end position="812"/>
    </location>
</feature>
<evidence type="ECO:0000256" key="9">
    <source>
        <dbReference type="ARBA" id="ARBA00022840"/>
    </source>
</evidence>
<evidence type="ECO:0000313" key="15">
    <source>
        <dbReference type="EMBL" id="ORY86934.1"/>
    </source>
</evidence>
<dbReference type="Gene3D" id="1.10.510.10">
    <property type="entry name" value="Transferase(Phosphotransferase) domain 1"/>
    <property type="match status" value="1"/>
</dbReference>
<dbReference type="PANTHER" id="PTHR24346">
    <property type="entry name" value="MAP/MICROTUBULE AFFINITY-REGULATING KINASE"/>
    <property type="match status" value="1"/>
</dbReference>
<evidence type="ECO:0000256" key="3">
    <source>
        <dbReference type="ARBA" id="ARBA00012513"/>
    </source>
</evidence>
<evidence type="ECO:0000256" key="12">
    <source>
        <dbReference type="PROSITE-ProRule" id="PRU10141"/>
    </source>
</evidence>
<feature type="compositionally biased region" description="Low complexity" evidence="13">
    <location>
        <begin position="984"/>
        <end position="999"/>
    </location>
</feature>
<dbReference type="GO" id="GO:0005940">
    <property type="term" value="C:septin ring"/>
    <property type="evidence" value="ECO:0007669"/>
    <property type="project" value="UniProtKB-ARBA"/>
</dbReference>
<dbReference type="Proteomes" id="UP000193685">
    <property type="component" value="Unassembled WGS sequence"/>
</dbReference>
<dbReference type="OrthoDB" id="504170at2759"/>
<keyword evidence="6" id="KW-0808">Transferase</keyword>
<dbReference type="Gene3D" id="3.30.310.220">
    <property type="entry name" value="Fungal kinase associated-1 domain"/>
    <property type="match status" value="1"/>
</dbReference>
<evidence type="ECO:0000256" key="11">
    <source>
        <dbReference type="ARBA" id="ARBA00048679"/>
    </source>
</evidence>
<comment type="similarity">
    <text evidence="2">Belongs to the protein kinase superfamily. CAMK Ser/Thr protein kinase family. NIM1 subfamily.</text>
</comment>
<dbReference type="RefSeq" id="XP_040727790.1">
    <property type="nucleotide sequence ID" value="XM_040870893.1"/>
</dbReference>
<keyword evidence="16" id="KW-1185">Reference proteome</keyword>
<evidence type="ECO:0000256" key="1">
    <source>
        <dbReference type="ARBA" id="ARBA00004266"/>
    </source>
</evidence>
<evidence type="ECO:0000256" key="8">
    <source>
        <dbReference type="ARBA" id="ARBA00022777"/>
    </source>
</evidence>
<dbReference type="FunFam" id="1.10.510.10:FF:000394">
    <property type="entry name" value="Serine/threonine-protein kinase HSL1"/>
    <property type="match status" value="1"/>
</dbReference>
<evidence type="ECO:0000256" key="5">
    <source>
        <dbReference type="ARBA" id="ARBA00022553"/>
    </source>
</evidence>
<proteinExistence type="inferred from homology"/>
<evidence type="ECO:0000256" key="10">
    <source>
        <dbReference type="ARBA" id="ARBA00047899"/>
    </source>
</evidence>
<dbReference type="PANTHER" id="PTHR24346:SF110">
    <property type="entry name" value="NON-SPECIFIC SERINE_THREONINE PROTEIN KINASE"/>
    <property type="match status" value="1"/>
</dbReference>
<dbReference type="Pfam" id="PF16797">
    <property type="entry name" value="Fungal_KA1"/>
    <property type="match status" value="1"/>
</dbReference>
<keyword evidence="7 12" id="KW-0547">Nucleotide-binding</keyword>
<name>A0A1Y2FUG5_PROLT</name>
<protein>
    <recommendedName>
        <fullName evidence="3">non-specific serine/threonine protein kinase</fullName>
        <ecNumber evidence="3">2.7.11.1</ecNumber>
    </recommendedName>
</protein>
<comment type="catalytic activity">
    <reaction evidence="11">
        <text>L-seryl-[protein] + ATP = O-phospho-L-seryl-[protein] + ADP + H(+)</text>
        <dbReference type="Rhea" id="RHEA:17989"/>
        <dbReference type="Rhea" id="RHEA-COMP:9863"/>
        <dbReference type="Rhea" id="RHEA-COMP:11604"/>
        <dbReference type="ChEBI" id="CHEBI:15378"/>
        <dbReference type="ChEBI" id="CHEBI:29999"/>
        <dbReference type="ChEBI" id="CHEBI:30616"/>
        <dbReference type="ChEBI" id="CHEBI:83421"/>
        <dbReference type="ChEBI" id="CHEBI:456216"/>
        <dbReference type="EC" id="2.7.11.1"/>
    </reaction>
</comment>
<keyword evidence="5" id="KW-0597">Phosphoprotein</keyword>
<comment type="subcellular location">
    <subcellularLocation>
        <location evidence="1">Bud neck</location>
    </subcellularLocation>
</comment>
<dbReference type="SUPFAM" id="SSF56112">
    <property type="entry name" value="Protein kinase-like (PK-like)"/>
    <property type="match status" value="1"/>
</dbReference>
<evidence type="ECO:0000256" key="2">
    <source>
        <dbReference type="ARBA" id="ARBA00010791"/>
    </source>
</evidence>
<feature type="compositionally biased region" description="Polar residues" evidence="13">
    <location>
        <begin position="710"/>
        <end position="728"/>
    </location>
</feature>
<dbReference type="GO" id="GO:0004674">
    <property type="term" value="F:protein serine/threonine kinase activity"/>
    <property type="evidence" value="ECO:0007669"/>
    <property type="project" value="UniProtKB-KW"/>
</dbReference>
<dbReference type="GeneID" id="63787492"/>
<gene>
    <name evidence="15" type="ORF">BCR37DRAFT_390658</name>
</gene>
<feature type="binding site" evidence="12">
    <location>
        <position position="73"/>
    </location>
    <ligand>
        <name>ATP</name>
        <dbReference type="ChEBI" id="CHEBI:30616"/>
    </ligand>
</feature>
<comment type="caution">
    <text evidence="15">The sequence shown here is derived from an EMBL/GenBank/DDBJ whole genome shotgun (WGS) entry which is preliminary data.</text>
</comment>
<dbReference type="InterPro" id="IPR017441">
    <property type="entry name" value="Protein_kinase_ATP_BS"/>
</dbReference>
<dbReference type="InterPro" id="IPR008271">
    <property type="entry name" value="Ser/Thr_kinase_AS"/>
</dbReference>
<dbReference type="PROSITE" id="PS50011">
    <property type="entry name" value="PROTEIN_KINASE_DOM"/>
    <property type="match status" value="1"/>
</dbReference>
<feature type="region of interest" description="Disordered" evidence="13">
    <location>
        <begin position="708"/>
        <end position="825"/>
    </location>
</feature>
<feature type="compositionally biased region" description="Low complexity" evidence="13">
    <location>
        <begin position="403"/>
        <end position="415"/>
    </location>
</feature>
<feature type="region of interest" description="Disordered" evidence="13">
    <location>
        <begin position="977"/>
        <end position="1012"/>
    </location>
</feature>
<comment type="catalytic activity">
    <reaction evidence="10">
        <text>L-threonyl-[protein] + ATP = O-phospho-L-threonyl-[protein] + ADP + H(+)</text>
        <dbReference type="Rhea" id="RHEA:46608"/>
        <dbReference type="Rhea" id="RHEA-COMP:11060"/>
        <dbReference type="Rhea" id="RHEA-COMP:11605"/>
        <dbReference type="ChEBI" id="CHEBI:15378"/>
        <dbReference type="ChEBI" id="CHEBI:30013"/>
        <dbReference type="ChEBI" id="CHEBI:30616"/>
        <dbReference type="ChEBI" id="CHEBI:61977"/>
        <dbReference type="ChEBI" id="CHEBI:456216"/>
        <dbReference type="EC" id="2.7.11.1"/>
    </reaction>
</comment>
<dbReference type="EMBL" id="MCFI01000002">
    <property type="protein sequence ID" value="ORY86934.1"/>
    <property type="molecule type" value="Genomic_DNA"/>
</dbReference>
<dbReference type="PROSITE" id="PS00107">
    <property type="entry name" value="PROTEIN_KINASE_ATP"/>
    <property type="match status" value="1"/>
</dbReference>
<organism evidence="15 16">
    <name type="scientific">Protomyces lactucae-debilis</name>
    <dbReference type="NCBI Taxonomy" id="2754530"/>
    <lineage>
        <taxon>Eukaryota</taxon>
        <taxon>Fungi</taxon>
        <taxon>Dikarya</taxon>
        <taxon>Ascomycota</taxon>
        <taxon>Taphrinomycotina</taxon>
        <taxon>Taphrinomycetes</taxon>
        <taxon>Taphrinales</taxon>
        <taxon>Protomycetaceae</taxon>
        <taxon>Protomyces</taxon>
    </lineage>
</organism>
<dbReference type="InterPro" id="IPR000719">
    <property type="entry name" value="Prot_kinase_dom"/>
</dbReference>
<dbReference type="PROSITE" id="PS00108">
    <property type="entry name" value="PROTEIN_KINASE_ST"/>
    <property type="match status" value="1"/>
</dbReference>
<accession>A0A1Y2FUG5</accession>
<keyword evidence="4" id="KW-0723">Serine/threonine-protein kinase</keyword>
<feature type="compositionally biased region" description="Polar residues" evidence="13">
    <location>
        <begin position="761"/>
        <end position="772"/>
    </location>
</feature>
<evidence type="ECO:0000256" key="4">
    <source>
        <dbReference type="ARBA" id="ARBA00022527"/>
    </source>
</evidence>
<dbReference type="GO" id="GO:0005935">
    <property type="term" value="C:cellular bud neck"/>
    <property type="evidence" value="ECO:0007669"/>
    <property type="project" value="UniProtKB-SubCell"/>
</dbReference>
<reference evidence="15 16" key="1">
    <citation type="submission" date="2016-07" db="EMBL/GenBank/DDBJ databases">
        <title>Pervasive Adenine N6-methylation of Active Genes in Fungi.</title>
        <authorList>
            <consortium name="DOE Joint Genome Institute"/>
            <person name="Mondo S.J."/>
            <person name="Dannebaum R.O."/>
            <person name="Kuo R.C."/>
            <person name="Labutti K."/>
            <person name="Haridas S."/>
            <person name="Kuo A."/>
            <person name="Salamov A."/>
            <person name="Ahrendt S.R."/>
            <person name="Lipzen A."/>
            <person name="Sullivan W."/>
            <person name="Andreopoulos W.B."/>
            <person name="Clum A."/>
            <person name="Lindquist E."/>
            <person name="Daum C."/>
            <person name="Ramamoorthy G.K."/>
            <person name="Gryganskyi A."/>
            <person name="Culley D."/>
            <person name="Magnuson J.K."/>
            <person name="James T.Y."/>
            <person name="O'Malley M.A."/>
            <person name="Stajich J.E."/>
            <person name="Spatafora J.W."/>
            <person name="Visel A."/>
            <person name="Grigoriev I.V."/>
        </authorList>
    </citation>
    <scope>NUCLEOTIDE SEQUENCE [LARGE SCALE GENOMIC DNA]</scope>
    <source>
        <strain evidence="15 16">12-1054</strain>
    </source>
</reference>
<dbReference type="Pfam" id="PF00069">
    <property type="entry name" value="Pkinase"/>
    <property type="match status" value="1"/>
</dbReference>
<feature type="compositionally biased region" description="Polar residues" evidence="13">
    <location>
        <begin position="1002"/>
        <end position="1012"/>
    </location>
</feature>
<dbReference type="GO" id="GO:0035556">
    <property type="term" value="P:intracellular signal transduction"/>
    <property type="evidence" value="ECO:0007669"/>
    <property type="project" value="TreeGrafter"/>
</dbReference>
<dbReference type="InterPro" id="IPR043024">
    <property type="entry name" value="KA1_sf_fungal"/>
</dbReference>
<evidence type="ECO:0000313" key="16">
    <source>
        <dbReference type="Proteomes" id="UP000193685"/>
    </source>
</evidence>
<dbReference type="CDD" id="cd14081">
    <property type="entry name" value="STKc_BRSK1_2"/>
    <property type="match status" value="1"/>
</dbReference>
<keyword evidence="8" id="KW-0418">Kinase</keyword>
<feature type="region of interest" description="Disordered" evidence="13">
    <location>
        <begin position="401"/>
        <end position="495"/>
    </location>
</feature>
<dbReference type="SMART" id="SM00220">
    <property type="entry name" value="S_TKc"/>
    <property type="match status" value="1"/>
</dbReference>
<dbReference type="InterPro" id="IPR031850">
    <property type="entry name" value="Fungal_KA1_dom"/>
</dbReference>
<feature type="domain" description="Protein kinase" evidence="14">
    <location>
        <begin position="44"/>
        <end position="309"/>
    </location>
</feature>
<evidence type="ECO:0000256" key="6">
    <source>
        <dbReference type="ARBA" id="ARBA00022679"/>
    </source>
</evidence>
<evidence type="ECO:0000256" key="13">
    <source>
        <dbReference type="SAM" id="MobiDB-lite"/>
    </source>
</evidence>
<sequence>MSQRPKPLPVQADKRISQVSQISEFSINSTGSDARRHKAHIGPWRLGRTLGRGSSGRVRLAKHAVTGKLAAVKIVPKLSASTVRKDDQGRPRDKVGGLPYGIDREVVIMKLIEHPNIMRLYDVWENKAELYLVLEYIEGGELFEYLVQRGRLPEEEAVDFITQILNAVDYCHRFNICHRDLKPENLLLDGNRNIKVADFGMAALEPMGQKLQTSCGSPHYASPEIISGNHYNGAPCDIWSCGIILFALLTGQLPFDDEVVMNLLAKVRSGQYTMPTFLSPLAQNLISRMLEVDPHKRITMPEILNHPLLAMYRKSGGPKLPKPLAMEMVGRPVRTAGEVDWEILKNLQTLWRGAPKELIIQKLLRPEANAEKTFYCLLEKYRHDRLENYSGDEDYKPVTKMVKSASRRSLASRKSGTSARRAKHRKNASRGSKASSHRRGVSFGRPTKTDVQSQPSAPMPKTTAAPQESINFALPRVSPPKRRAPSNITQAQRRLDEETARKISAEFGQLMDAAFNTAGPVSPTVTVLPDGTSLDRALPSPPYDVFAGKSEPPLGRTDSHKQRAHKSSEAASIFLPRIFEEDRYADAEEARALDLGLILGDQPKRPKAVKGYSYPTRPSGPRAALGELDAAQTNNTAAAAARSAALSVYPNGKRRELTIEDKTGRVSSLVEKTTTTKQSAARRFVSAPTYTRMPSELAKTFRLGRVLGEDSNTNTEQVEPAKGNSQMRNWFGRKFSMLKADRPAPRAPKQDEVSPAVAPAISSTPAAYQSSPPGHPTAHGSPVNLAARRHAPSPPRLQNLERRGTSGRESRSQDVPQQQKHVADLHKAAPQQTIHSPDFPKQSFFARLLNIKPASKTLDTTLSAAKLQREVVDCLRRWEQANLGIQGIQEDRRQGFVRSRLGAKNALKLRPVCFRIECQSHSAGASAVFVQEKGARSTFNRVVQEFESIWKQAGKLQNFASKDVQRPHSAAAVLRPASQQALQRPPSVAPALRPASAAAGQRPSSRISAYAL</sequence>
<keyword evidence="9 12" id="KW-0067">ATP-binding</keyword>
<evidence type="ECO:0000256" key="7">
    <source>
        <dbReference type="ARBA" id="ARBA00022741"/>
    </source>
</evidence>
<feature type="compositionally biased region" description="Basic and acidic residues" evidence="13">
    <location>
        <begin position="739"/>
        <end position="752"/>
    </location>
</feature>